<dbReference type="PRINTS" id="PR00107">
    <property type="entry name" value="PHOSPHOCPHPR"/>
</dbReference>
<evidence type="ECO:0000256" key="1">
    <source>
        <dbReference type="ARBA" id="ARBA00003681"/>
    </source>
</evidence>
<dbReference type="PANTHER" id="PTHR33705">
    <property type="entry name" value="PHOSPHOCARRIER PROTEIN HPR"/>
    <property type="match status" value="1"/>
</dbReference>
<dbReference type="Pfam" id="PF00381">
    <property type="entry name" value="PTS-HPr"/>
    <property type="match status" value="1"/>
</dbReference>
<gene>
    <name evidence="10" type="ORF">N187_02740</name>
</gene>
<keyword evidence="4" id="KW-0813">Transport</keyword>
<evidence type="ECO:0000256" key="4">
    <source>
        <dbReference type="ARBA" id="ARBA00022448"/>
    </source>
</evidence>
<dbReference type="CDD" id="cd00367">
    <property type="entry name" value="PTS-HPr_like"/>
    <property type="match status" value="1"/>
</dbReference>
<dbReference type="PANTHER" id="PTHR33705:SF1">
    <property type="entry name" value="PHOSPHOCARRIER PROTEIN HPR"/>
    <property type="match status" value="1"/>
</dbReference>
<dbReference type="NCBIfam" id="TIGR01003">
    <property type="entry name" value="PTS_HPr_family"/>
    <property type="match status" value="1"/>
</dbReference>
<evidence type="ECO:0000256" key="7">
    <source>
        <dbReference type="ARBA" id="ARBA00022683"/>
    </source>
</evidence>
<dbReference type="Proteomes" id="UP000185502">
    <property type="component" value="Chromosome"/>
</dbReference>
<comment type="subcellular location">
    <subcellularLocation>
        <location evidence="2">Cytoplasm</location>
    </subcellularLocation>
</comment>
<dbReference type="InterPro" id="IPR035895">
    <property type="entry name" value="HPr-like_sf"/>
</dbReference>
<evidence type="ECO:0000259" key="9">
    <source>
        <dbReference type="PROSITE" id="PS51350"/>
    </source>
</evidence>
<feature type="domain" description="HPr" evidence="9">
    <location>
        <begin position="1"/>
        <end position="86"/>
    </location>
</feature>
<dbReference type="SUPFAM" id="SSF55594">
    <property type="entry name" value="HPr-like"/>
    <property type="match status" value="1"/>
</dbReference>
<comment type="function">
    <text evidence="1">General (non sugar-specific) component of the phosphoenolpyruvate-dependent sugar phosphotransferase system (sugar PTS). This major carbohydrate active-transport system catalyzes the phosphorylation of incoming sugar substrates concomitantly with their translocation across the cell membrane. The phosphoryl group from phosphoenolpyruvate (PEP) is transferred to the phosphoryl carrier protein HPr by enzyme I. Phospho-HPr then transfers it to the PTS EIIA domain.</text>
</comment>
<organism evidence="10 11">
    <name type="scientific">Borrelia anserina Es</name>
    <dbReference type="NCBI Taxonomy" id="1365188"/>
    <lineage>
        <taxon>Bacteria</taxon>
        <taxon>Pseudomonadati</taxon>
        <taxon>Spirochaetota</taxon>
        <taxon>Spirochaetia</taxon>
        <taxon>Spirochaetales</taxon>
        <taxon>Borreliaceae</taxon>
        <taxon>Borrelia</taxon>
    </lineage>
</organism>
<evidence type="ECO:0000256" key="2">
    <source>
        <dbReference type="ARBA" id="ARBA00004496"/>
    </source>
</evidence>
<evidence type="ECO:0000256" key="5">
    <source>
        <dbReference type="ARBA" id="ARBA00022490"/>
    </source>
</evidence>
<evidence type="ECO:0000256" key="3">
    <source>
        <dbReference type="ARBA" id="ARBA00020422"/>
    </source>
</evidence>
<dbReference type="InterPro" id="IPR050399">
    <property type="entry name" value="HPr"/>
</dbReference>
<dbReference type="PROSITE" id="PS00589">
    <property type="entry name" value="PTS_HPR_SER"/>
    <property type="match status" value="1"/>
</dbReference>
<protein>
    <recommendedName>
        <fullName evidence="3">Phosphocarrier protein HPr</fullName>
    </recommendedName>
    <alternativeName>
        <fullName evidence="8">Histidine-containing protein</fullName>
    </alternativeName>
</protein>
<proteinExistence type="predicted"/>
<keyword evidence="5" id="KW-0963">Cytoplasm</keyword>
<dbReference type="EMBL" id="CP013704">
    <property type="protein sequence ID" value="APR65002.1"/>
    <property type="molecule type" value="Genomic_DNA"/>
</dbReference>
<keyword evidence="7" id="KW-0598">Phosphotransferase system</keyword>
<sequence length="86" mass="9431">MVKKEATIKAVNGLHVRPASTFVKKAKEYVSDITIEADGKSVSGKSLFRLQTLELSSGKKLMVCAEGDDEEKAVTELVELIESFKE</sequence>
<evidence type="ECO:0000313" key="10">
    <source>
        <dbReference type="EMBL" id="APR65002.1"/>
    </source>
</evidence>
<dbReference type="PROSITE" id="PS00369">
    <property type="entry name" value="PTS_HPR_HIS"/>
    <property type="match status" value="1"/>
</dbReference>
<dbReference type="InterPro" id="IPR001020">
    <property type="entry name" value="PTS_HPr_His_P_site"/>
</dbReference>
<evidence type="ECO:0000256" key="6">
    <source>
        <dbReference type="ARBA" id="ARBA00022597"/>
    </source>
</evidence>
<dbReference type="InterPro" id="IPR000032">
    <property type="entry name" value="HPr-like"/>
</dbReference>
<dbReference type="InterPro" id="IPR002114">
    <property type="entry name" value="PTS_HPr_Ser_P_site"/>
</dbReference>
<evidence type="ECO:0000256" key="8">
    <source>
        <dbReference type="ARBA" id="ARBA00033055"/>
    </source>
</evidence>
<evidence type="ECO:0000313" key="11">
    <source>
        <dbReference type="Proteomes" id="UP000185502"/>
    </source>
</evidence>
<dbReference type="PROSITE" id="PS51350">
    <property type="entry name" value="PTS_HPR_DOM"/>
    <property type="match status" value="1"/>
</dbReference>
<dbReference type="Gene3D" id="3.30.1340.10">
    <property type="entry name" value="HPr-like"/>
    <property type="match status" value="1"/>
</dbReference>
<name>A0ABM6FUM0_BORAN</name>
<dbReference type="RefSeq" id="WP_025419725.1">
    <property type="nucleotide sequence ID" value="NZ_CP013704.1"/>
</dbReference>
<keyword evidence="6" id="KW-0762">Sugar transport</keyword>
<accession>A0ABM6FUM0</accession>
<keyword evidence="11" id="KW-1185">Reference proteome</keyword>
<reference evidence="10" key="1">
    <citation type="submission" date="2015-12" db="EMBL/GenBank/DDBJ databases">
        <title>Chromosome of the avian spirochetosis agent Borrelia anserina Es.</title>
        <authorList>
            <person name="Elbir H."/>
            <person name="Sitlani P."/>
            <person name="Bergstroem S."/>
            <person name="Barbour A.G."/>
        </authorList>
    </citation>
    <scope>NUCLEOTIDE SEQUENCE [LARGE SCALE GENOMIC DNA]</scope>
    <source>
        <strain evidence="10">Es</strain>
    </source>
</reference>